<evidence type="ECO:0000313" key="1">
    <source>
        <dbReference type="EMBL" id="SHJ95180.1"/>
    </source>
</evidence>
<dbReference type="InterPro" id="IPR023214">
    <property type="entry name" value="HAD_sf"/>
</dbReference>
<dbReference type="Pfam" id="PF13419">
    <property type="entry name" value="HAD_2"/>
    <property type="match status" value="1"/>
</dbReference>
<dbReference type="InterPro" id="IPR036412">
    <property type="entry name" value="HAD-like_sf"/>
</dbReference>
<proteinExistence type="predicted"/>
<name>A0A1M6NHK5_9CLOT</name>
<dbReference type="InterPro" id="IPR041492">
    <property type="entry name" value="HAD_2"/>
</dbReference>
<dbReference type="Gene3D" id="3.40.50.1000">
    <property type="entry name" value="HAD superfamily/HAD-like"/>
    <property type="match status" value="1"/>
</dbReference>
<dbReference type="PANTHER" id="PTHR43434">
    <property type="entry name" value="PHOSPHOGLYCOLATE PHOSPHATASE"/>
    <property type="match status" value="1"/>
</dbReference>
<dbReference type="AlphaFoldDB" id="A0A1M6NHK5"/>
<dbReference type="GO" id="GO:0006281">
    <property type="term" value="P:DNA repair"/>
    <property type="evidence" value="ECO:0007669"/>
    <property type="project" value="TreeGrafter"/>
</dbReference>
<dbReference type="RefSeq" id="WP_072989208.1">
    <property type="nucleotide sequence ID" value="NZ_FQZB01000012.1"/>
</dbReference>
<reference evidence="1 2" key="1">
    <citation type="submission" date="2016-11" db="EMBL/GenBank/DDBJ databases">
        <authorList>
            <person name="Jaros S."/>
            <person name="Januszkiewicz K."/>
            <person name="Wedrychowicz H."/>
        </authorList>
    </citation>
    <scope>NUCLEOTIDE SEQUENCE [LARGE SCALE GENOMIC DNA]</scope>
    <source>
        <strain evidence="1 2">DSM 21758</strain>
    </source>
</reference>
<keyword evidence="2" id="KW-1185">Reference proteome</keyword>
<dbReference type="InterPro" id="IPR050155">
    <property type="entry name" value="HAD-like_hydrolase_sf"/>
</dbReference>
<dbReference type="GO" id="GO:0008967">
    <property type="term" value="F:phosphoglycolate phosphatase activity"/>
    <property type="evidence" value="ECO:0007669"/>
    <property type="project" value="TreeGrafter"/>
</dbReference>
<organism evidence="1 2">
    <name type="scientific">Clostridium cavendishii DSM 21758</name>
    <dbReference type="NCBI Taxonomy" id="1121302"/>
    <lineage>
        <taxon>Bacteria</taxon>
        <taxon>Bacillati</taxon>
        <taxon>Bacillota</taxon>
        <taxon>Clostridia</taxon>
        <taxon>Eubacteriales</taxon>
        <taxon>Clostridiaceae</taxon>
        <taxon>Clostridium</taxon>
    </lineage>
</organism>
<dbReference type="SUPFAM" id="SSF56784">
    <property type="entry name" value="HAD-like"/>
    <property type="match status" value="1"/>
</dbReference>
<dbReference type="Proteomes" id="UP000184310">
    <property type="component" value="Unassembled WGS sequence"/>
</dbReference>
<dbReference type="EMBL" id="FQZB01000012">
    <property type="protein sequence ID" value="SHJ95180.1"/>
    <property type="molecule type" value="Genomic_DNA"/>
</dbReference>
<evidence type="ECO:0000313" key="2">
    <source>
        <dbReference type="Proteomes" id="UP000184310"/>
    </source>
</evidence>
<accession>A0A1M6NHK5</accession>
<dbReference type="STRING" id="1121302.SAMN02745163_02910"/>
<dbReference type="OrthoDB" id="1648451at2"/>
<dbReference type="PANTHER" id="PTHR43434:SF1">
    <property type="entry name" value="PHOSPHOGLYCOLATE PHOSPHATASE"/>
    <property type="match status" value="1"/>
</dbReference>
<sequence length="218" mass="25615">MLKYKCLVLDHDDTVAQSTPEIHFPVFKNTLSKLRPDTKMTLDEFMMYCFDPGFHSLCFDILKFTEEEMNYQVNTWKEHVKSNIPAFYPGFEKIIKRQKEEGGLVCVVSHSYSENIKRDYLKNCGIIPDMIFGWERCEEERKPNPYPLKEIMFKYNLKPEDLIMVDDLKPGSDMAKACNVAFAGAGWSHTNKLIIDFMKENCDHYFSNVIELEKFLFE</sequence>
<gene>
    <name evidence="1" type="ORF">SAMN02745163_02910</name>
</gene>
<protein>
    <submittedName>
        <fullName evidence="1">Phosphoglycolate phosphatase</fullName>
    </submittedName>
</protein>